<organism evidence="3 4">
    <name type="scientific">Yoonia rhodophyticola</name>
    <dbReference type="NCBI Taxonomy" id="3137370"/>
    <lineage>
        <taxon>Bacteria</taxon>
        <taxon>Pseudomonadati</taxon>
        <taxon>Pseudomonadota</taxon>
        <taxon>Alphaproteobacteria</taxon>
        <taxon>Rhodobacterales</taxon>
        <taxon>Paracoccaceae</taxon>
        <taxon>Yoonia</taxon>
    </lineage>
</organism>
<keyword evidence="4" id="KW-1185">Reference proteome</keyword>
<dbReference type="SUPFAM" id="SSF55347">
    <property type="entry name" value="Glyceraldehyde-3-phosphate dehydrogenase-like, C-terminal domain"/>
    <property type="match status" value="1"/>
</dbReference>
<evidence type="ECO:0000259" key="2">
    <source>
        <dbReference type="Pfam" id="PF22725"/>
    </source>
</evidence>
<dbReference type="GO" id="GO:0000166">
    <property type="term" value="F:nucleotide binding"/>
    <property type="evidence" value="ECO:0007669"/>
    <property type="project" value="InterPro"/>
</dbReference>
<dbReference type="Gene3D" id="3.40.50.720">
    <property type="entry name" value="NAD(P)-binding Rossmann-like Domain"/>
    <property type="match status" value="1"/>
</dbReference>
<sequence>MPDGYQRNVAIIGAGMVARTHVMALADLGHKLRLRAVYSRRPDATEAFARDATQRCGYSVAAYSSLQAICADPDIHWVIVLTPPNARLPIVEALAVAGKSILLEKPVERDLPAATQLVTTCEKANVTLGVVFQHRVRQASRALADLISGGTTGNLAMAEVFVPWWRDQSYYDEPGRGSYARDGGGVLISQAIHSLDLLLSLAGPVDAVQAMAHSTHLHQMEAEDYVTAAFRFKNGAAGSLIASTASYPGDAESITLHFSHCVARLQSGELRVIWRDGRTDITGETAATGGGADPMAFTHEWHRDVIEDFADSMVQDTPPLVPGRAALQVHALIGAIVQSSNEKRAVSVPDVKV</sequence>
<dbReference type="Pfam" id="PF22725">
    <property type="entry name" value="GFO_IDH_MocA_C3"/>
    <property type="match status" value="1"/>
</dbReference>
<dbReference type="AlphaFoldDB" id="A0AAN0MA27"/>
<proteinExistence type="predicted"/>
<evidence type="ECO:0000313" key="3">
    <source>
        <dbReference type="EMBL" id="WZU67479.1"/>
    </source>
</evidence>
<gene>
    <name evidence="3" type="ORF">AABB31_21570</name>
</gene>
<dbReference type="PANTHER" id="PTHR43249">
    <property type="entry name" value="UDP-N-ACETYL-2-AMINO-2-DEOXY-D-GLUCURONATE OXIDASE"/>
    <property type="match status" value="1"/>
</dbReference>
<dbReference type="KEGG" id="yrh:AABB31_21570"/>
<accession>A0AAN0MA27</accession>
<reference evidence="3 4" key="2">
    <citation type="submission" date="2024-08" db="EMBL/GenBank/DDBJ databases">
        <title>Phylogenomic analyses of a clade within the roseobacter group suggest taxonomic reassignments of species of the genera Aestuariivita, Citreicella, Loktanella, Nautella, Pelagibaca, Ruegeria, Thalassobius, Thiobacimonas and Tropicibacter, and the proposal o.</title>
        <authorList>
            <person name="Jeon C.O."/>
        </authorList>
    </citation>
    <scope>NUCLEOTIDE SEQUENCE [LARGE SCALE GENOMIC DNA]</scope>
    <source>
        <strain evidence="3 4">SS1-5</strain>
    </source>
</reference>
<reference evidence="4" key="1">
    <citation type="submission" date="2024-04" db="EMBL/GenBank/DDBJ databases">
        <title>Phylogenomic analyses of a clade within the roseobacter group suggest taxonomic reassignments of species of the genera Aestuariivita, Citreicella, Loktanella, Nautella, Pelagibaca, Ruegeria, Thalassobius, Thiobacimonas and Tropicibacter, and the proposal o.</title>
        <authorList>
            <person name="Jeon C.O."/>
        </authorList>
    </citation>
    <scope>NUCLEOTIDE SEQUENCE [LARGE SCALE GENOMIC DNA]</scope>
    <source>
        <strain evidence="4">SS1-5</strain>
    </source>
</reference>
<dbReference type="PANTHER" id="PTHR43249:SF1">
    <property type="entry name" value="D-GLUCOSIDE 3-DEHYDROGENASE"/>
    <property type="match status" value="1"/>
</dbReference>
<dbReference type="SUPFAM" id="SSF51735">
    <property type="entry name" value="NAD(P)-binding Rossmann-fold domains"/>
    <property type="match status" value="1"/>
</dbReference>
<protein>
    <submittedName>
        <fullName evidence="3">Gfo/Idh/MocA family protein</fullName>
    </submittedName>
</protein>
<dbReference type="EMBL" id="CP151767">
    <property type="protein sequence ID" value="WZU67479.1"/>
    <property type="molecule type" value="Genomic_DNA"/>
</dbReference>
<dbReference type="RefSeq" id="WP_342076790.1">
    <property type="nucleotide sequence ID" value="NZ_CP151767.2"/>
</dbReference>
<dbReference type="InterPro" id="IPR052515">
    <property type="entry name" value="Gfo/Idh/MocA_Oxidoreductase"/>
</dbReference>
<dbReference type="Proteomes" id="UP001470809">
    <property type="component" value="Chromosome"/>
</dbReference>
<feature type="domain" description="Gfo/Idh/MocA-like oxidoreductase N-terminal" evidence="1">
    <location>
        <begin position="8"/>
        <end position="130"/>
    </location>
</feature>
<dbReference type="InterPro" id="IPR000683">
    <property type="entry name" value="Gfo/Idh/MocA-like_OxRdtase_N"/>
</dbReference>
<evidence type="ECO:0000259" key="1">
    <source>
        <dbReference type="Pfam" id="PF01408"/>
    </source>
</evidence>
<name>A0AAN0MA27_9RHOB</name>
<dbReference type="InterPro" id="IPR055170">
    <property type="entry name" value="GFO_IDH_MocA-like_dom"/>
</dbReference>
<dbReference type="Gene3D" id="3.30.360.10">
    <property type="entry name" value="Dihydrodipicolinate Reductase, domain 2"/>
    <property type="match status" value="1"/>
</dbReference>
<dbReference type="Pfam" id="PF01408">
    <property type="entry name" value="GFO_IDH_MocA"/>
    <property type="match status" value="1"/>
</dbReference>
<dbReference type="InterPro" id="IPR036291">
    <property type="entry name" value="NAD(P)-bd_dom_sf"/>
</dbReference>
<feature type="domain" description="GFO/IDH/MocA-like oxidoreductase" evidence="2">
    <location>
        <begin position="141"/>
        <end position="259"/>
    </location>
</feature>
<evidence type="ECO:0000313" key="4">
    <source>
        <dbReference type="Proteomes" id="UP001470809"/>
    </source>
</evidence>